<comment type="similarity">
    <text evidence="6">Belongs to the ABC-4 integral membrane protein family.</text>
</comment>
<keyword evidence="4 7" id="KW-1133">Transmembrane helix</keyword>
<feature type="transmembrane region" description="Helical" evidence="7">
    <location>
        <begin position="371"/>
        <end position="391"/>
    </location>
</feature>
<keyword evidence="3 7" id="KW-0812">Transmembrane</keyword>
<accession>A0ABW3HP30</accession>
<gene>
    <name evidence="10" type="ORF">ACFQ2I_07475</name>
</gene>
<name>A0ABW3HP30_9BACL</name>
<protein>
    <submittedName>
        <fullName evidence="10">ABC transporter permease</fullName>
    </submittedName>
</protein>
<evidence type="ECO:0000259" key="9">
    <source>
        <dbReference type="Pfam" id="PF12704"/>
    </source>
</evidence>
<evidence type="ECO:0000256" key="4">
    <source>
        <dbReference type="ARBA" id="ARBA00022989"/>
    </source>
</evidence>
<reference evidence="11" key="1">
    <citation type="journal article" date="2019" name="Int. J. Syst. Evol. Microbiol.">
        <title>The Global Catalogue of Microorganisms (GCM) 10K type strain sequencing project: providing services to taxonomists for standard genome sequencing and annotation.</title>
        <authorList>
            <consortium name="The Broad Institute Genomics Platform"/>
            <consortium name="The Broad Institute Genome Sequencing Center for Infectious Disease"/>
            <person name="Wu L."/>
            <person name="Ma J."/>
        </authorList>
    </citation>
    <scope>NUCLEOTIDE SEQUENCE [LARGE SCALE GENOMIC DNA]</scope>
    <source>
        <strain evidence="11">CCUG 59129</strain>
    </source>
</reference>
<evidence type="ECO:0000259" key="8">
    <source>
        <dbReference type="Pfam" id="PF02687"/>
    </source>
</evidence>
<dbReference type="Pfam" id="PF02687">
    <property type="entry name" value="FtsX"/>
    <property type="match status" value="1"/>
</dbReference>
<sequence>MTGKDQLRFVRQNMKRNKTRLFMTVLATAMGCAFLIVLASVGFGLQKSIVDEVVGDRLVTGITIHDKDANKHDGEYGIRDRDMAYFRSLPHVKSVTYQNHIRQFLDPHMEGEQVYNTGGVIQLDIEEEAAAGLELSAGRLPQEPREVIVGYHIRQSLNDGEITESGDTATETADAAEWIGKSMQLKVQYYVEGEKKEKIIDASIVGIAVKPTREWNKDGAIYIGRELLEEIEQLTGTAMGELPHIEEELSTEQTMKRVAELQELSGDRQYHNVELIATDASKVSGLSQELRDEGYFIYSVADEVKQMNVIFFIMKAGLVFIGTIAVIIASIGIFNTMSMAVTERAGDIGIMKAIGANPSAIKRIFLLESGLIGIMGAAIGTAVSYAISYAVNAGLPLLVSAALEEEVPAGFVFSLIPPFLVALSCAIAIGVAMLSGYRPANRACRIDVLRALRRDL</sequence>
<evidence type="ECO:0000256" key="7">
    <source>
        <dbReference type="SAM" id="Phobius"/>
    </source>
</evidence>
<keyword evidence="11" id="KW-1185">Reference proteome</keyword>
<feature type="domain" description="MacB-like periplasmic core" evidence="9">
    <location>
        <begin position="22"/>
        <end position="223"/>
    </location>
</feature>
<dbReference type="PROSITE" id="PS51257">
    <property type="entry name" value="PROKAR_LIPOPROTEIN"/>
    <property type="match status" value="1"/>
</dbReference>
<evidence type="ECO:0000256" key="2">
    <source>
        <dbReference type="ARBA" id="ARBA00022475"/>
    </source>
</evidence>
<evidence type="ECO:0000256" key="6">
    <source>
        <dbReference type="ARBA" id="ARBA00038076"/>
    </source>
</evidence>
<evidence type="ECO:0000256" key="5">
    <source>
        <dbReference type="ARBA" id="ARBA00023136"/>
    </source>
</evidence>
<dbReference type="Pfam" id="PF12704">
    <property type="entry name" value="MacB_PCD"/>
    <property type="match status" value="1"/>
</dbReference>
<dbReference type="Proteomes" id="UP001596989">
    <property type="component" value="Unassembled WGS sequence"/>
</dbReference>
<proteinExistence type="inferred from homology"/>
<dbReference type="PANTHER" id="PTHR30572:SF4">
    <property type="entry name" value="ABC TRANSPORTER PERMEASE YTRF"/>
    <property type="match status" value="1"/>
</dbReference>
<evidence type="ECO:0000256" key="1">
    <source>
        <dbReference type="ARBA" id="ARBA00004651"/>
    </source>
</evidence>
<evidence type="ECO:0000313" key="11">
    <source>
        <dbReference type="Proteomes" id="UP001596989"/>
    </source>
</evidence>
<feature type="domain" description="ABC3 transporter permease C-terminal" evidence="8">
    <location>
        <begin position="320"/>
        <end position="447"/>
    </location>
</feature>
<dbReference type="InterPro" id="IPR003838">
    <property type="entry name" value="ABC3_permease_C"/>
</dbReference>
<evidence type="ECO:0000256" key="3">
    <source>
        <dbReference type="ARBA" id="ARBA00022692"/>
    </source>
</evidence>
<dbReference type="InterPro" id="IPR025857">
    <property type="entry name" value="MacB_PCD"/>
</dbReference>
<keyword evidence="5 7" id="KW-0472">Membrane</keyword>
<comment type="subcellular location">
    <subcellularLocation>
        <location evidence="1">Cell membrane</location>
        <topology evidence="1">Multi-pass membrane protein</topology>
    </subcellularLocation>
</comment>
<dbReference type="RefSeq" id="WP_377563261.1">
    <property type="nucleotide sequence ID" value="NZ_JBHTJZ010000008.1"/>
</dbReference>
<dbReference type="PANTHER" id="PTHR30572">
    <property type="entry name" value="MEMBRANE COMPONENT OF TRANSPORTER-RELATED"/>
    <property type="match status" value="1"/>
</dbReference>
<dbReference type="InterPro" id="IPR050250">
    <property type="entry name" value="Macrolide_Exporter_MacB"/>
</dbReference>
<evidence type="ECO:0000313" key="10">
    <source>
        <dbReference type="EMBL" id="MFD0959226.1"/>
    </source>
</evidence>
<feature type="transmembrane region" description="Helical" evidence="7">
    <location>
        <begin position="411"/>
        <end position="435"/>
    </location>
</feature>
<keyword evidence="2" id="KW-1003">Cell membrane</keyword>
<comment type="caution">
    <text evidence="10">The sequence shown here is derived from an EMBL/GenBank/DDBJ whole genome shotgun (WGS) entry which is preliminary data.</text>
</comment>
<feature type="transmembrane region" description="Helical" evidence="7">
    <location>
        <begin position="309"/>
        <end position="334"/>
    </location>
</feature>
<feature type="transmembrane region" description="Helical" evidence="7">
    <location>
        <begin position="21"/>
        <end position="45"/>
    </location>
</feature>
<dbReference type="EMBL" id="JBHTJZ010000008">
    <property type="protein sequence ID" value="MFD0959226.1"/>
    <property type="molecule type" value="Genomic_DNA"/>
</dbReference>
<organism evidence="10 11">
    <name type="scientific">Paenibacillus chungangensis</name>
    <dbReference type="NCBI Taxonomy" id="696535"/>
    <lineage>
        <taxon>Bacteria</taxon>
        <taxon>Bacillati</taxon>
        <taxon>Bacillota</taxon>
        <taxon>Bacilli</taxon>
        <taxon>Bacillales</taxon>
        <taxon>Paenibacillaceae</taxon>
        <taxon>Paenibacillus</taxon>
    </lineage>
</organism>